<keyword evidence="2" id="KW-1185">Reference proteome</keyword>
<name>A0A9P8LMK3_9EUKA</name>
<protein>
    <submittedName>
        <fullName evidence="1">Myb-like DNA-binding domain-containing protein</fullName>
    </submittedName>
</protein>
<sequence>MFWLQCLFQFQYYTIIIQIGDDLNFQIGLIFRWYAIGFAKASNVIIQIISITQFGLNSDWFKMTIIRSYTRWGAADVRDLLQLVARQLDGGPRRLSWIEVGAALGKTPRQCYDYWVQHGRAQARPTRGKQESAQQLQEDPFQSTAFDSCAFWGLLE</sequence>
<evidence type="ECO:0000313" key="1">
    <source>
        <dbReference type="EMBL" id="KAH0570855.1"/>
    </source>
</evidence>
<dbReference type="EMBL" id="AUWU02000007">
    <property type="protein sequence ID" value="KAH0570855.1"/>
    <property type="molecule type" value="Genomic_DNA"/>
</dbReference>
<comment type="caution">
    <text evidence="1">The sequence shown here is derived from an EMBL/GenBank/DDBJ whole genome shotgun (WGS) entry which is preliminary data.</text>
</comment>
<evidence type="ECO:0000313" key="2">
    <source>
        <dbReference type="Proteomes" id="UP000018208"/>
    </source>
</evidence>
<organism evidence="1 2">
    <name type="scientific">Spironucleus salmonicida</name>
    <dbReference type="NCBI Taxonomy" id="348837"/>
    <lineage>
        <taxon>Eukaryota</taxon>
        <taxon>Metamonada</taxon>
        <taxon>Diplomonadida</taxon>
        <taxon>Hexamitidae</taxon>
        <taxon>Hexamitinae</taxon>
        <taxon>Spironucleus</taxon>
    </lineage>
</organism>
<reference evidence="1 2" key="1">
    <citation type="journal article" date="2014" name="PLoS Genet.">
        <title>The Genome of Spironucleus salmonicida Highlights a Fish Pathogen Adapted to Fluctuating Environments.</title>
        <authorList>
            <person name="Xu F."/>
            <person name="Jerlstrom-Hultqvist J."/>
            <person name="Einarsson E."/>
            <person name="Astvaldsson A."/>
            <person name="Svard S.G."/>
            <person name="Andersson J.O."/>
        </authorList>
    </citation>
    <scope>NUCLEOTIDE SEQUENCE [LARGE SCALE GENOMIC DNA]</scope>
    <source>
        <strain evidence="1 2">ATCC 50377</strain>
    </source>
</reference>
<accession>A0A9P8LMK3</accession>
<dbReference type="GeneID" id="94301171"/>
<dbReference type="RefSeq" id="XP_067761628.1">
    <property type="nucleotide sequence ID" value="XM_067910941.1"/>
</dbReference>
<dbReference type="Proteomes" id="UP000018208">
    <property type="component" value="Unassembled WGS sequence"/>
</dbReference>
<dbReference type="KEGG" id="ssao:94301171"/>
<proteinExistence type="predicted"/>
<dbReference type="GO" id="GO:0003677">
    <property type="term" value="F:DNA binding"/>
    <property type="evidence" value="ECO:0007669"/>
    <property type="project" value="UniProtKB-KW"/>
</dbReference>
<gene>
    <name evidence="1" type="ORF">SS50377_27148</name>
</gene>
<dbReference type="AlphaFoldDB" id="A0A9P8LMK3"/>